<accession>A0A9Q8SIB5</accession>
<dbReference type="Proteomes" id="UP000830671">
    <property type="component" value="Chromosome 2"/>
</dbReference>
<dbReference type="EMBL" id="CP019474">
    <property type="protein sequence ID" value="UQC77643.1"/>
    <property type="molecule type" value="Genomic_DNA"/>
</dbReference>
<dbReference type="RefSeq" id="XP_049139282.1">
    <property type="nucleotide sequence ID" value="XM_049282139.1"/>
</dbReference>
<proteinExistence type="predicted"/>
<keyword evidence="2" id="KW-1185">Reference proteome</keyword>
<evidence type="ECO:0000313" key="1">
    <source>
        <dbReference type="EMBL" id="UQC77643.1"/>
    </source>
</evidence>
<name>A0A9Q8SIB5_9PEZI</name>
<reference evidence="1" key="1">
    <citation type="journal article" date="2021" name="Mol. Plant Microbe Interact.">
        <title>Complete Genome Sequence of the Plant-Pathogenic Fungus Colletotrichum lupini.</title>
        <authorList>
            <person name="Baroncelli R."/>
            <person name="Pensec F."/>
            <person name="Da Lio D."/>
            <person name="Boufleur T."/>
            <person name="Vicente I."/>
            <person name="Sarrocco S."/>
            <person name="Picot A."/>
            <person name="Baraldi E."/>
            <person name="Sukno S."/>
            <person name="Thon M."/>
            <person name="Le Floch G."/>
        </authorList>
    </citation>
    <scope>NUCLEOTIDE SEQUENCE</scope>
    <source>
        <strain evidence="1">IMI 504893</strain>
    </source>
</reference>
<evidence type="ECO:0000313" key="2">
    <source>
        <dbReference type="Proteomes" id="UP000830671"/>
    </source>
</evidence>
<dbReference type="GeneID" id="73337149"/>
<dbReference type="KEGG" id="clup:CLUP02_03112"/>
<organism evidence="1 2">
    <name type="scientific">Colletotrichum lupini</name>
    <dbReference type="NCBI Taxonomy" id="145971"/>
    <lineage>
        <taxon>Eukaryota</taxon>
        <taxon>Fungi</taxon>
        <taxon>Dikarya</taxon>
        <taxon>Ascomycota</taxon>
        <taxon>Pezizomycotina</taxon>
        <taxon>Sordariomycetes</taxon>
        <taxon>Hypocreomycetidae</taxon>
        <taxon>Glomerellales</taxon>
        <taxon>Glomerellaceae</taxon>
        <taxon>Colletotrichum</taxon>
        <taxon>Colletotrichum acutatum species complex</taxon>
    </lineage>
</organism>
<sequence length="152" mass="16920">MRCLGRRTIWNLQIQPSGTDQLRPLTIESLAAYEMSLSPRSLIDDDESEGLTESVRAPYPKHRHFAAHERLTNMNCTFPNERTFSTELAPRLRDETIEFGCALGFGVFGTSTHKASMGPDSCSRSYPGCPTSRLSGNGHQKVALLANVHRIK</sequence>
<gene>
    <name evidence="1" type="ORF">CLUP02_03112</name>
</gene>
<protein>
    <submittedName>
        <fullName evidence="1">Uncharacterized protein</fullName>
    </submittedName>
</protein>
<dbReference type="AlphaFoldDB" id="A0A9Q8SIB5"/>